<evidence type="ECO:0000313" key="4">
    <source>
        <dbReference type="EMBL" id="TQN00646.1"/>
    </source>
</evidence>
<comment type="caution">
    <text evidence="4">The sequence shown here is derived from an EMBL/GenBank/DDBJ whole genome shotgun (WGS) entry which is preliminary data.</text>
</comment>
<dbReference type="SUPFAM" id="SSF75217">
    <property type="entry name" value="alpha/beta knot"/>
    <property type="match status" value="1"/>
</dbReference>
<dbReference type="Proteomes" id="UP000319804">
    <property type="component" value="Unassembled WGS sequence"/>
</dbReference>
<dbReference type="GO" id="GO:0006396">
    <property type="term" value="P:RNA processing"/>
    <property type="evidence" value="ECO:0007669"/>
    <property type="project" value="InterPro"/>
</dbReference>
<dbReference type="AlphaFoldDB" id="A0A4Y3UK58"/>
<dbReference type="PANTHER" id="PTHR43191:SF12">
    <property type="entry name" value="RRNA METHYLASE"/>
    <property type="match status" value="1"/>
</dbReference>
<dbReference type="Gene3D" id="3.30.1330.30">
    <property type="match status" value="1"/>
</dbReference>
<dbReference type="Pfam" id="PF00588">
    <property type="entry name" value="SpoU_methylase"/>
    <property type="match status" value="1"/>
</dbReference>
<dbReference type="GO" id="GO:0032259">
    <property type="term" value="P:methylation"/>
    <property type="evidence" value="ECO:0007669"/>
    <property type="project" value="UniProtKB-KW"/>
</dbReference>
<dbReference type="GO" id="GO:0003723">
    <property type="term" value="F:RNA binding"/>
    <property type="evidence" value="ECO:0007669"/>
    <property type="project" value="InterPro"/>
</dbReference>
<dbReference type="InterPro" id="IPR029028">
    <property type="entry name" value="Alpha/beta_knot_MTases"/>
</dbReference>
<organism evidence="4 5">
    <name type="scientific">Microbacterium lacticum</name>
    <dbReference type="NCBI Taxonomy" id="33885"/>
    <lineage>
        <taxon>Bacteria</taxon>
        <taxon>Bacillati</taxon>
        <taxon>Actinomycetota</taxon>
        <taxon>Actinomycetes</taxon>
        <taxon>Micrococcales</taxon>
        <taxon>Microbacteriaceae</taxon>
        <taxon>Microbacterium</taxon>
    </lineage>
</organism>
<dbReference type="CDD" id="cd18095">
    <property type="entry name" value="SpoU-like_rRNA-MTase"/>
    <property type="match status" value="1"/>
</dbReference>
<feature type="domain" description="tRNA/rRNA methyltransferase SpoU type" evidence="3">
    <location>
        <begin position="145"/>
        <end position="287"/>
    </location>
</feature>
<evidence type="ECO:0000256" key="1">
    <source>
        <dbReference type="ARBA" id="ARBA00022603"/>
    </source>
</evidence>
<reference evidence="4 5" key="1">
    <citation type="submission" date="2019-06" db="EMBL/GenBank/DDBJ databases">
        <title>Sequencing the genomes of 1000 actinobacteria strains.</title>
        <authorList>
            <person name="Klenk H.-P."/>
        </authorList>
    </citation>
    <scope>NUCLEOTIDE SEQUENCE [LARGE SCALE GENOMIC DNA]</scope>
    <source>
        <strain evidence="4 5">DSM 20427</strain>
    </source>
</reference>
<name>A0A4Y3UK58_9MICO</name>
<protein>
    <submittedName>
        <fullName evidence="4">tRNA G18 (Ribose-2'-O)-methylase SpoU</fullName>
    </submittedName>
</protein>
<evidence type="ECO:0000313" key="5">
    <source>
        <dbReference type="Proteomes" id="UP000319804"/>
    </source>
</evidence>
<dbReference type="OrthoDB" id="3190829at2"/>
<dbReference type="Gene3D" id="3.40.1280.10">
    <property type="match status" value="1"/>
</dbReference>
<evidence type="ECO:0000259" key="3">
    <source>
        <dbReference type="Pfam" id="PF00588"/>
    </source>
</evidence>
<dbReference type="PANTHER" id="PTHR43191">
    <property type="entry name" value="RRNA METHYLTRANSFERASE 3"/>
    <property type="match status" value="1"/>
</dbReference>
<dbReference type="RefSeq" id="WP_141379106.1">
    <property type="nucleotide sequence ID" value="NZ_BJNA01000003.1"/>
</dbReference>
<keyword evidence="5" id="KW-1185">Reference proteome</keyword>
<gene>
    <name evidence="4" type="ORF">FHX68_0757</name>
</gene>
<dbReference type="InterPro" id="IPR001537">
    <property type="entry name" value="SpoU_MeTrfase"/>
</dbReference>
<sequence>MPVVRIDDPSDPRLADYRDLTDVALRRRTEPAEGLYIAESAKVIGRAVAAGHRPRSVLVQEKWLADAEALAPDAPIYLVADDVAEELTGYAVHRGALASMQRPALPPVADIVRGARLVLILEDIVDHTNVECSKASRPKPRRRRIAVLENLVDHANVGSAFRNAAALGIDGVLITPACADPLYRRAIKTSMGNVFNVPWTRGPKMPEMLETLKADGYTTVVFTLSDDSITLDELVQRDLPAIAMIFGTEGAGVDPRTARQVDLRVKIPMEEGVDSLNVAAATAVAFYATR</sequence>
<dbReference type="GO" id="GO:0008173">
    <property type="term" value="F:RNA methyltransferase activity"/>
    <property type="evidence" value="ECO:0007669"/>
    <property type="project" value="InterPro"/>
</dbReference>
<dbReference type="EMBL" id="VFPS01000001">
    <property type="protein sequence ID" value="TQN00646.1"/>
    <property type="molecule type" value="Genomic_DNA"/>
</dbReference>
<evidence type="ECO:0000256" key="2">
    <source>
        <dbReference type="ARBA" id="ARBA00022679"/>
    </source>
</evidence>
<proteinExistence type="predicted"/>
<keyword evidence="1 4" id="KW-0489">Methyltransferase</keyword>
<keyword evidence="2" id="KW-0808">Transferase</keyword>
<accession>A0A4Y3UK58</accession>
<dbReference type="InterPro" id="IPR029064">
    <property type="entry name" value="Ribosomal_eL30-like_sf"/>
</dbReference>
<dbReference type="InterPro" id="IPR029026">
    <property type="entry name" value="tRNA_m1G_MTases_N"/>
</dbReference>
<dbReference type="SUPFAM" id="SSF55315">
    <property type="entry name" value="L30e-like"/>
    <property type="match status" value="1"/>
</dbReference>
<dbReference type="InterPro" id="IPR051259">
    <property type="entry name" value="rRNA_Methyltransferase"/>
</dbReference>